<evidence type="ECO:0000313" key="5">
    <source>
        <dbReference type="Proteomes" id="UP000631181"/>
    </source>
</evidence>
<dbReference type="AlphaFoldDB" id="A0A8J8WCY1"/>
<dbReference type="Gene3D" id="1.25.40.10">
    <property type="entry name" value="Tetratricopeptide repeat domain"/>
    <property type="match status" value="1"/>
</dbReference>
<evidence type="ECO:0000313" key="4">
    <source>
        <dbReference type="EMBL" id="KAF7719594.1"/>
    </source>
</evidence>
<comment type="caution">
    <text evidence="4">The sequence shown here is derived from an EMBL/GenBank/DDBJ whole genome shotgun (WGS) entry which is preliminary data.</text>
</comment>
<name>A0A8J8WCY1_9EURO</name>
<proteinExistence type="inferred from homology"/>
<evidence type="ECO:0000256" key="1">
    <source>
        <dbReference type="ARBA" id="ARBA00002550"/>
    </source>
</evidence>
<dbReference type="OrthoDB" id="29013at2759"/>
<feature type="compositionally biased region" description="Basic and acidic residues" evidence="3">
    <location>
        <begin position="804"/>
        <end position="815"/>
    </location>
</feature>
<gene>
    <name evidence="4" type="ORF">PECM_005495</name>
</gene>
<accession>A0A8J8WCY1</accession>
<feature type="region of interest" description="Disordered" evidence="3">
    <location>
        <begin position="1062"/>
        <end position="1081"/>
    </location>
</feature>
<evidence type="ECO:0000256" key="2">
    <source>
        <dbReference type="ARBA" id="ARBA00038251"/>
    </source>
</evidence>
<protein>
    <recommendedName>
        <fullName evidence="6">Filamentation protein</fullName>
    </recommendedName>
</protein>
<dbReference type="EMBL" id="WIWV01000004">
    <property type="protein sequence ID" value="KAF7719594.1"/>
    <property type="molecule type" value="Genomic_DNA"/>
</dbReference>
<dbReference type="PANTHER" id="PTHR23083:SF464">
    <property type="entry name" value="TETRATRICOPEPTIDE REPEAT DOMAIN 7, ISOFORM A"/>
    <property type="match status" value="1"/>
</dbReference>
<keyword evidence="5" id="KW-1185">Reference proteome</keyword>
<feature type="region of interest" description="Disordered" evidence="3">
    <location>
        <begin position="739"/>
        <end position="758"/>
    </location>
</feature>
<dbReference type="SMART" id="SM00028">
    <property type="entry name" value="TPR"/>
    <property type="match status" value="3"/>
</dbReference>
<sequence>MAGGNADKGQRYITSLDQARAQGRWDEVPELIRKIRKHAPTRTCAVQTATAESQVVTYLQQKSSTEKPLTPNLTELVPGLLTVIDTNDGTPEEILQAQVCLGWIHWILSEPALAVERLPQDLVKSLAEISAADQGPSSWTEICLVRGCYIKGAAQVAITGMDESLETFAALSAWLSDGRLGSSNPQFLSWAEALLSKGAIMASDETQANSPDSDTRHVEIALRLFRLWAALPAVKQGLPPQKPSYLDAPAPHSRCIVWKAYYGLLTTVLQDGLPYTASREGNERLQLASEIRRVEFICENSIIRDATFPNASSDNAEIETWVEKVIANWEIMCGPHWQDHDLGEGGQVAMGRNVLDILYRAASKTYHSHLILRRLFHVHSALTDFELALQALDSYIDIVTGAMRRAEKGAEYGELEKPETFLQTLSEGVTLLSCLGSFDEAEKARSLTELIRSHLEKHGVDILPKSSDQTLMITERNAPSQASAIDPVILASTYRAVGIGLANWANFTPQNEARDEIRSEAVDYLMKSASPSLGKTMNYSTLYTLSLVLAENRDLDTAIEYVKSALTSHGCSETTEDYSRERDLLPMWHLLALLLSAKNEFDIAERSCQAAFDPLPSELLGKSYGDRSADKRLSRPSSNPKDRDGTPSRPFVSRLHSREKERMLQLRITQLSFVEVMEGPEAAVNQSGQLLHLFATLFHDLNLDSDDTKPKADQLVPPKSSAGTTRSFRGSIFSRHRTSHLNDRRAESSLSAIPPVPPIPNGMAGAGDAPAIQITHEERDGRGSPSTLGRSDSHKVKKRASSILKHEKPRNEEHPPLPTGPMNADTVDFAVSGAHSTQATAHPVGMEQSSQAVAHSMPVRQKPVSAGHDYSSHLHDVRLPRSHRFNSPTFASMKFSHARSQKHALGLLVQIWLVIAGLYRRAGLFDDAREACQEALKQASRVETLTASFESSARAFSKRGWDNAKSSDELWADVLTEQGLLSQSQSKPHQAMKIFEEALLRCPDHPTATIALANLLLDVWDQKLPLESSNADVDLTLSRLSLLSTLPKPKIANAISIDELKRPASEAPPHLGTGSSPHDVDPKHLHRLAARDRAYGLLSSLTKLGSSWDNSDAWFALSRAYEAGEQIDKLKDVLWWCIELEDRRPVRHWSTLGSGLYVL</sequence>
<comment type="similarity">
    <text evidence="2">Belongs to the YPP1 family.</text>
</comment>
<dbReference type="PANTHER" id="PTHR23083">
    <property type="entry name" value="TETRATRICOPEPTIDE REPEAT PROTEIN, TPR"/>
    <property type="match status" value="1"/>
</dbReference>
<evidence type="ECO:0008006" key="6">
    <source>
        <dbReference type="Google" id="ProtNLM"/>
    </source>
</evidence>
<feature type="compositionally biased region" description="Basic and acidic residues" evidence="3">
    <location>
        <begin position="624"/>
        <end position="633"/>
    </location>
</feature>
<dbReference type="InterPro" id="IPR051722">
    <property type="entry name" value="Endocytosis_PI4K-reg_protein"/>
</dbReference>
<dbReference type="InterPro" id="IPR011990">
    <property type="entry name" value="TPR-like_helical_dom_sf"/>
</dbReference>
<evidence type="ECO:0000256" key="3">
    <source>
        <dbReference type="SAM" id="MobiDB-lite"/>
    </source>
</evidence>
<dbReference type="InterPro" id="IPR019734">
    <property type="entry name" value="TPR_rpt"/>
</dbReference>
<comment type="function">
    <text evidence="1">Involved in endocytosis.</text>
</comment>
<feature type="region of interest" description="Disordered" evidence="3">
    <location>
        <begin position="776"/>
        <end position="822"/>
    </location>
</feature>
<feature type="region of interest" description="Disordered" evidence="3">
    <location>
        <begin position="623"/>
        <end position="656"/>
    </location>
</feature>
<reference evidence="4" key="1">
    <citation type="journal article" date="2020" name="Front. Microbiol.">
        <title>Gene regulatory networks of Penicillium echinulatum 2HH and Penicillium oxalicum 114-2 inferred by a computational biology approach.</title>
        <authorList>
            <person name="Lenz A.R."/>
            <person name="Galan-Vasquez E."/>
            <person name="Balbinot E."/>
            <person name="De Abreu F.P."/>
            <person name="De Oliveira N.S."/>
            <person name="Da Rosa L.O."/>
            <person name="De Avila E Silva S."/>
            <person name="Camassola M."/>
            <person name="Dillon A.J.P."/>
            <person name="Perez-Rueda E."/>
        </authorList>
    </citation>
    <scope>NUCLEOTIDE SEQUENCE</scope>
    <source>
        <strain evidence="4">S1M29</strain>
    </source>
</reference>
<dbReference type="SUPFAM" id="SSF48452">
    <property type="entry name" value="TPR-like"/>
    <property type="match status" value="1"/>
</dbReference>
<dbReference type="Proteomes" id="UP000631181">
    <property type="component" value="Unassembled WGS sequence"/>
</dbReference>
<organism evidence="4 5">
    <name type="scientific">Penicillium ucsense</name>
    <dbReference type="NCBI Taxonomy" id="2839758"/>
    <lineage>
        <taxon>Eukaryota</taxon>
        <taxon>Fungi</taxon>
        <taxon>Dikarya</taxon>
        <taxon>Ascomycota</taxon>
        <taxon>Pezizomycotina</taxon>
        <taxon>Eurotiomycetes</taxon>
        <taxon>Eurotiomycetidae</taxon>
        <taxon>Eurotiales</taxon>
        <taxon>Aspergillaceae</taxon>
        <taxon>Penicillium</taxon>
    </lineage>
</organism>